<dbReference type="RefSeq" id="WP_276111800.1">
    <property type="nucleotide sequence ID" value="NZ_JARJBB010000019.1"/>
</dbReference>
<feature type="compositionally biased region" description="Gly residues" evidence="1">
    <location>
        <begin position="588"/>
        <end position="597"/>
    </location>
</feature>
<evidence type="ECO:0000313" key="3">
    <source>
        <dbReference type="EMBL" id="MDF3302232.1"/>
    </source>
</evidence>
<feature type="compositionally biased region" description="Low complexity" evidence="1">
    <location>
        <begin position="629"/>
        <end position="652"/>
    </location>
</feature>
<feature type="compositionally biased region" description="Low complexity" evidence="1">
    <location>
        <begin position="518"/>
        <end position="531"/>
    </location>
</feature>
<dbReference type="NCBIfam" id="NF038391">
    <property type="entry name" value="streptophobe"/>
    <property type="match status" value="1"/>
</dbReference>
<sequence length="826" mass="78464">MSVGTGPGTNGRGARVPWADVALSAVAAVSWALTGMAATAALGLHLLRADAAGALGPMTAAVVALGAGGSVTPSADVSAFGLHGAQAHTALGITPLGVSLVGALLLAWCFLRSVRRAGLVIAPAELLARAGTVVAVFTAGLGTVAWVGHGTVTVDAGRFLPDRLPGTGGVTVPGLGDLGDLGDLGGLLPGLGRIAGAKVSLAFRAEQAPTLLGALGWSAGVLLIALLASRRTPLPRGLGALHRVVRPAVSALAGAGLVAVVAGLAAAAYAAAGDARPGRIAGAALLGAPNGVWVGLPVGLLVPWDGRAAGAPAGLLPAPLGRLLTVRTDRPVTLPRLAELDGRVWLLGVAAALLMLLAGVLTAVRTPVPGRVLTAARTPLPGRTATVRAAGADRSAVRAAAAGRWATGGSGAAAPAGAGARDAVPGGSRGSAALGLAGWCALRLGVATAVALPLLGRLTRVSVGASLSLLGVDAVDAGIELHGHPGAALLLGAVWGAGAGAAGALLAHAAGAAGRRATPWARGAGSPRAEGMAGGAGAAAPAGASGARGEVAGGPADEWAGTAGGSAGAAGARGAAEGPAGAAAGAGEVQGGAAGAAGGWPGAVGTRSGAGDAAGGAAGTAAWSAAAAAAAGPRPDAGTEAPGAGARPSPGAEGDGGAGRGSVGAAGPGTPYPSYGGDGTGPAGPYTPGRPHRPPNPATNPYLRLPAGLREPEPEPEDARPPVADRTRADGIPDRSGKEHSPGDGPEADDTGAGRSGAGGCGHGDRGQDGPGPGRSGKGGGSGDDVSGAPTVMAPLPPPPPRRPRPREWPPPPPPPPPPRAPKNRP</sequence>
<organism evidence="3 4">
    <name type="scientific">Streptomyces tropicalis</name>
    <dbReference type="NCBI Taxonomy" id="3034234"/>
    <lineage>
        <taxon>Bacteria</taxon>
        <taxon>Bacillati</taxon>
        <taxon>Actinomycetota</taxon>
        <taxon>Actinomycetes</taxon>
        <taxon>Kitasatosporales</taxon>
        <taxon>Streptomycetaceae</taxon>
        <taxon>Streptomyces</taxon>
    </lineage>
</organism>
<feature type="compositionally biased region" description="Low complexity" evidence="1">
    <location>
        <begin position="569"/>
        <end position="587"/>
    </location>
</feature>
<feature type="transmembrane region" description="Helical" evidence="2">
    <location>
        <begin position="344"/>
        <end position="364"/>
    </location>
</feature>
<gene>
    <name evidence="3" type="ORF">P3H78_27095</name>
</gene>
<protein>
    <submittedName>
        <fullName evidence="3">Streptophobe family protein</fullName>
    </submittedName>
</protein>
<feature type="transmembrane region" description="Helical" evidence="2">
    <location>
        <begin position="126"/>
        <end position="148"/>
    </location>
</feature>
<keyword evidence="2" id="KW-0472">Membrane</keyword>
<dbReference type="InterPro" id="IPR047724">
    <property type="entry name" value="Streptophobe"/>
</dbReference>
<reference evidence="3 4" key="1">
    <citation type="submission" date="2023-03" db="EMBL/GenBank/DDBJ databases">
        <title>Draft genome sequence of Streptomyces sp. K1PA1 isolated from peat swamp forest in Thailand.</title>
        <authorList>
            <person name="Klaysubun C."/>
            <person name="Duangmal K."/>
        </authorList>
    </citation>
    <scope>NUCLEOTIDE SEQUENCE [LARGE SCALE GENOMIC DNA]</scope>
    <source>
        <strain evidence="3 4">K1PA1</strain>
    </source>
</reference>
<dbReference type="EMBL" id="JARJBB010000019">
    <property type="protein sequence ID" value="MDF3302232.1"/>
    <property type="molecule type" value="Genomic_DNA"/>
</dbReference>
<evidence type="ECO:0000313" key="4">
    <source>
        <dbReference type="Proteomes" id="UP001221150"/>
    </source>
</evidence>
<accession>A0ABT6AC48</accession>
<proteinExistence type="predicted"/>
<feature type="compositionally biased region" description="Low complexity" evidence="1">
    <location>
        <begin position="538"/>
        <end position="549"/>
    </location>
</feature>
<feature type="transmembrane region" description="Helical" evidence="2">
    <location>
        <begin position="249"/>
        <end position="272"/>
    </location>
</feature>
<comment type="caution">
    <text evidence="3">The sequence shown here is derived from an EMBL/GenBank/DDBJ whole genome shotgun (WGS) entry which is preliminary data.</text>
</comment>
<feature type="transmembrane region" description="Helical" evidence="2">
    <location>
        <begin position="208"/>
        <end position="228"/>
    </location>
</feature>
<feature type="transmembrane region" description="Helical" evidence="2">
    <location>
        <begin position="21"/>
        <end position="44"/>
    </location>
</feature>
<feature type="transmembrane region" description="Helical" evidence="2">
    <location>
        <begin position="51"/>
        <end position="71"/>
    </location>
</feature>
<feature type="transmembrane region" description="Helical" evidence="2">
    <location>
        <begin position="91"/>
        <end position="114"/>
    </location>
</feature>
<feature type="compositionally biased region" description="Gly residues" evidence="1">
    <location>
        <begin position="653"/>
        <end position="667"/>
    </location>
</feature>
<keyword evidence="4" id="KW-1185">Reference proteome</keyword>
<feature type="region of interest" description="Disordered" evidence="1">
    <location>
        <begin position="629"/>
        <end position="826"/>
    </location>
</feature>
<feature type="region of interest" description="Disordered" evidence="1">
    <location>
        <begin position="518"/>
        <end position="597"/>
    </location>
</feature>
<feature type="compositionally biased region" description="Gly residues" evidence="1">
    <location>
        <begin position="769"/>
        <end position="783"/>
    </location>
</feature>
<evidence type="ECO:0000256" key="1">
    <source>
        <dbReference type="SAM" id="MobiDB-lite"/>
    </source>
</evidence>
<feature type="compositionally biased region" description="Basic and acidic residues" evidence="1">
    <location>
        <begin position="710"/>
        <end position="742"/>
    </location>
</feature>
<name>A0ABT6AC48_9ACTN</name>
<keyword evidence="2" id="KW-0812">Transmembrane</keyword>
<evidence type="ECO:0000256" key="2">
    <source>
        <dbReference type="SAM" id="Phobius"/>
    </source>
</evidence>
<feature type="compositionally biased region" description="Pro residues" evidence="1">
    <location>
        <begin position="809"/>
        <end position="826"/>
    </location>
</feature>
<dbReference type="Proteomes" id="UP001221150">
    <property type="component" value="Unassembled WGS sequence"/>
</dbReference>
<keyword evidence="2" id="KW-1133">Transmembrane helix</keyword>